<protein>
    <submittedName>
        <fullName evidence="1">Uncharacterized protein</fullName>
    </submittedName>
</protein>
<accession>G3GX07</accession>
<name>G3GX07_CRIGR</name>
<evidence type="ECO:0000313" key="2">
    <source>
        <dbReference type="Proteomes" id="UP000001075"/>
    </source>
</evidence>
<reference evidence="2" key="1">
    <citation type="journal article" date="2011" name="Nat. Biotechnol.">
        <title>The genomic sequence of the Chinese hamster ovary (CHO)-K1 cell line.</title>
        <authorList>
            <person name="Xu X."/>
            <person name="Nagarajan H."/>
            <person name="Lewis N.E."/>
            <person name="Pan S."/>
            <person name="Cai Z."/>
            <person name="Liu X."/>
            <person name="Chen W."/>
            <person name="Xie M."/>
            <person name="Wang W."/>
            <person name="Hammond S."/>
            <person name="Andersen M.R."/>
            <person name="Neff N."/>
            <person name="Passarelli B."/>
            <person name="Koh W."/>
            <person name="Fan H.C."/>
            <person name="Wang J."/>
            <person name="Gui Y."/>
            <person name="Lee K.H."/>
            <person name="Betenbaugh M.J."/>
            <person name="Quake S.R."/>
            <person name="Famili I."/>
            <person name="Palsson B.O."/>
            <person name="Wang J."/>
        </authorList>
    </citation>
    <scope>NUCLEOTIDE SEQUENCE [LARGE SCALE GENOMIC DNA]</scope>
    <source>
        <strain evidence="2">CHO K1 cell line</strain>
    </source>
</reference>
<dbReference type="Proteomes" id="UP000001075">
    <property type="component" value="Unassembled WGS sequence"/>
</dbReference>
<evidence type="ECO:0000313" key="1">
    <source>
        <dbReference type="EMBL" id="EGW03351.1"/>
    </source>
</evidence>
<sequence length="89" mass="10016">MTVADGAVTYPLESTARITVQWYTSTCRNSCMLNSQRFQSSKCYQWASAMAVGGVGNRCTTWGIWRDRTTRGFSVTFLGFYIQIPVPDD</sequence>
<dbReference type="InParanoid" id="G3GX07"/>
<dbReference type="EMBL" id="JH000057">
    <property type="protein sequence ID" value="EGW03351.1"/>
    <property type="molecule type" value="Genomic_DNA"/>
</dbReference>
<gene>
    <name evidence="1" type="ORF">I79_002294</name>
</gene>
<proteinExistence type="predicted"/>
<organism evidence="1 2">
    <name type="scientific">Cricetulus griseus</name>
    <name type="common">Chinese hamster</name>
    <name type="synonym">Cricetulus barabensis griseus</name>
    <dbReference type="NCBI Taxonomy" id="10029"/>
    <lineage>
        <taxon>Eukaryota</taxon>
        <taxon>Metazoa</taxon>
        <taxon>Chordata</taxon>
        <taxon>Craniata</taxon>
        <taxon>Vertebrata</taxon>
        <taxon>Euteleostomi</taxon>
        <taxon>Mammalia</taxon>
        <taxon>Eutheria</taxon>
        <taxon>Euarchontoglires</taxon>
        <taxon>Glires</taxon>
        <taxon>Rodentia</taxon>
        <taxon>Myomorpha</taxon>
        <taxon>Muroidea</taxon>
        <taxon>Cricetidae</taxon>
        <taxon>Cricetinae</taxon>
        <taxon>Cricetulus</taxon>
    </lineage>
</organism>
<dbReference type="AlphaFoldDB" id="G3GX07"/>